<dbReference type="Pfam" id="PF00059">
    <property type="entry name" value="Lectin_C"/>
    <property type="match status" value="1"/>
</dbReference>
<name>R7TSN8_CAPTE</name>
<proteinExistence type="predicted"/>
<dbReference type="OrthoDB" id="6093115at2759"/>
<keyword evidence="5" id="KW-1185">Reference proteome</keyword>
<dbReference type="SUPFAM" id="SSF56436">
    <property type="entry name" value="C-type lectin-like"/>
    <property type="match status" value="1"/>
</dbReference>
<keyword evidence="1" id="KW-1015">Disulfide bond</keyword>
<reference evidence="4" key="3">
    <citation type="submission" date="2015-06" db="UniProtKB">
        <authorList>
            <consortium name="EnsemblMetazoa"/>
        </authorList>
    </citation>
    <scope>IDENTIFICATION</scope>
</reference>
<gene>
    <name evidence="3" type="ORF">CAPTEDRAFT_144191</name>
</gene>
<dbReference type="EMBL" id="AMQN01011211">
    <property type="status" value="NOT_ANNOTATED_CDS"/>
    <property type="molecule type" value="Genomic_DNA"/>
</dbReference>
<dbReference type="PROSITE" id="PS50041">
    <property type="entry name" value="C_TYPE_LECTIN_2"/>
    <property type="match status" value="1"/>
</dbReference>
<dbReference type="CDD" id="cd00037">
    <property type="entry name" value="CLECT"/>
    <property type="match status" value="1"/>
</dbReference>
<dbReference type="InterPro" id="IPR016187">
    <property type="entry name" value="CTDL_fold"/>
</dbReference>
<dbReference type="InterPro" id="IPR050111">
    <property type="entry name" value="C-type_lectin/snaclec_domain"/>
</dbReference>
<organism evidence="3">
    <name type="scientific">Capitella teleta</name>
    <name type="common">Polychaete worm</name>
    <dbReference type="NCBI Taxonomy" id="283909"/>
    <lineage>
        <taxon>Eukaryota</taxon>
        <taxon>Metazoa</taxon>
        <taxon>Spiralia</taxon>
        <taxon>Lophotrochozoa</taxon>
        <taxon>Annelida</taxon>
        <taxon>Polychaeta</taxon>
        <taxon>Sedentaria</taxon>
        <taxon>Scolecida</taxon>
        <taxon>Capitellidae</taxon>
        <taxon>Capitella</taxon>
    </lineage>
</organism>
<feature type="domain" description="C-type lectin" evidence="2">
    <location>
        <begin position="9"/>
        <end position="131"/>
    </location>
</feature>
<dbReference type="HOGENOM" id="CLU_049894_10_3_1"/>
<evidence type="ECO:0000256" key="1">
    <source>
        <dbReference type="ARBA" id="ARBA00023157"/>
    </source>
</evidence>
<dbReference type="Proteomes" id="UP000014760">
    <property type="component" value="Unassembled WGS sequence"/>
</dbReference>
<dbReference type="Gene3D" id="3.10.100.10">
    <property type="entry name" value="Mannose-Binding Protein A, subunit A"/>
    <property type="match status" value="1"/>
</dbReference>
<dbReference type="InterPro" id="IPR018378">
    <property type="entry name" value="C-type_lectin_CS"/>
</dbReference>
<dbReference type="AlphaFoldDB" id="R7TSN8"/>
<dbReference type="PROSITE" id="PS00615">
    <property type="entry name" value="C_TYPE_LECTIN_1"/>
    <property type="match status" value="1"/>
</dbReference>
<evidence type="ECO:0000313" key="5">
    <source>
        <dbReference type="Proteomes" id="UP000014760"/>
    </source>
</evidence>
<dbReference type="PANTHER" id="PTHR22803">
    <property type="entry name" value="MANNOSE, PHOSPHOLIPASE, LECTIN RECEPTOR RELATED"/>
    <property type="match status" value="1"/>
</dbReference>
<dbReference type="STRING" id="283909.R7TSN8"/>
<dbReference type="InterPro" id="IPR016186">
    <property type="entry name" value="C-type_lectin-like/link_sf"/>
</dbReference>
<dbReference type="InterPro" id="IPR001304">
    <property type="entry name" value="C-type_lectin-like"/>
</dbReference>
<evidence type="ECO:0000259" key="2">
    <source>
        <dbReference type="PROSITE" id="PS50041"/>
    </source>
</evidence>
<dbReference type="SMART" id="SM00034">
    <property type="entry name" value="CLECT"/>
    <property type="match status" value="1"/>
</dbReference>
<reference evidence="3 5" key="2">
    <citation type="journal article" date="2013" name="Nature">
        <title>Insights into bilaterian evolution from three spiralian genomes.</title>
        <authorList>
            <person name="Simakov O."/>
            <person name="Marletaz F."/>
            <person name="Cho S.J."/>
            <person name="Edsinger-Gonzales E."/>
            <person name="Havlak P."/>
            <person name="Hellsten U."/>
            <person name="Kuo D.H."/>
            <person name="Larsson T."/>
            <person name="Lv J."/>
            <person name="Arendt D."/>
            <person name="Savage R."/>
            <person name="Osoegawa K."/>
            <person name="de Jong P."/>
            <person name="Grimwood J."/>
            <person name="Chapman J.A."/>
            <person name="Shapiro H."/>
            <person name="Aerts A."/>
            <person name="Otillar R.P."/>
            <person name="Terry A.Y."/>
            <person name="Boore J.L."/>
            <person name="Grigoriev I.V."/>
            <person name="Lindberg D.R."/>
            <person name="Seaver E.C."/>
            <person name="Weisblat D.A."/>
            <person name="Putnam N.H."/>
            <person name="Rokhsar D.S."/>
        </authorList>
    </citation>
    <scope>NUCLEOTIDE SEQUENCE</scope>
    <source>
        <strain evidence="3 5">I ESC-2004</strain>
    </source>
</reference>
<dbReference type="EnsemblMetazoa" id="CapteT144191">
    <property type="protein sequence ID" value="CapteP144191"/>
    <property type="gene ID" value="CapteG144191"/>
</dbReference>
<evidence type="ECO:0000313" key="4">
    <source>
        <dbReference type="EnsemblMetazoa" id="CapteP144191"/>
    </source>
</evidence>
<dbReference type="OMA" id="NCVELWA"/>
<protein>
    <recommendedName>
        <fullName evidence="2">C-type lectin domain-containing protein</fullName>
    </recommendedName>
</protein>
<accession>R7TSN8</accession>
<evidence type="ECO:0000313" key="3">
    <source>
        <dbReference type="EMBL" id="ELT96669.1"/>
    </source>
</evidence>
<dbReference type="EMBL" id="KB308761">
    <property type="protein sequence ID" value="ELT96669.1"/>
    <property type="molecule type" value="Genomic_DNA"/>
</dbReference>
<sequence>CPDGSWTKRGSYCYLAECTPRNAEQARERCASYDATLVSVHDLDEHLFIQELCRSANATFGYTCDVLFYLGLSTNDQGLTWVWDDGTPSDYFKWGGTEPNGMFEFCTAVNVMPGKGWGDVVCGREEGYICKRCEYIV</sequence>
<feature type="non-terminal residue" evidence="3">
    <location>
        <position position="1"/>
    </location>
</feature>
<reference evidence="5" key="1">
    <citation type="submission" date="2012-12" db="EMBL/GenBank/DDBJ databases">
        <authorList>
            <person name="Hellsten U."/>
            <person name="Grimwood J."/>
            <person name="Chapman J.A."/>
            <person name="Shapiro H."/>
            <person name="Aerts A."/>
            <person name="Otillar R.P."/>
            <person name="Terry A.Y."/>
            <person name="Boore J.L."/>
            <person name="Simakov O."/>
            <person name="Marletaz F."/>
            <person name="Cho S.-J."/>
            <person name="Edsinger-Gonzales E."/>
            <person name="Havlak P."/>
            <person name="Kuo D.-H."/>
            <person name="Larsson T."/>
            <person name="Lv J."/>
            <person name="Arendt D."/>
            <person name="Savage R."/>
            <person name="Osoegawa K."/>
            <person name="de Jong P."/>
            <person name="Lindberg D.R."/>
            <person name="Seaver E.C."/>
            <person name="Weisblat D.A."/>
            <person name="Putnam N.H."/>
            <person name="Grigoriev I.V."/>
            <person name="Rokhsar D.S."/>
        </authorList>
    </citation>
    <scope>NUCLEOTIDE SEQUENCE</scope>
    <source>
        <strain evidence="5">I ESC-2004</strain>
    </source>
</reference>